<organism evidence="3 4">
    <name type="scientific">Ramlibacter monticola</name>
    <dbReference type="NCBI Taxonomy" id="1926872"/>
    <lineage>
        <taxon>Bacteria</taxon>
        <taxon>Pseudomonadati</taxon>
        <taxon>Pseudomonadota</taxon>
        <taxon>Betaproteobacteria</taxon>
        <taxon>Burkholderiales</taxon>
        <taxon>Comamonadaceae</taxon>
        <taxon>Ramlibacter</taxon>
    </lineage>
</organism>
<reference evidence="3 4" key="1">
    <citation type="journal article" date="2017" name="Int. J. Syst. Evol. Microbiol.">
        <title>Ramlibacter monticola sp. nov., isolated from forest soil.</title>
        <authorList>
            <person name="Chaudhary D.K."/>
            <person name="Kim J."/>
        </authorList>
    </citation>
    <scope>NUCLEOTIDE SEQUENCE [LARGE SCALE GENOMIC DNA]</scope>
    <source>
        <strain evidence="3 4">KACC 19175</strain>
    </source>
</reference>
<gene>
    <name evidence="3" type="ORF">JJ685_20370</name>
</gene>
<sequence>MNDLKAVPRVDLRAFRWHLEPLQRHLDGAVESARLELGALQRHLHLLDEAAQRRSAHQREQERRAARSAPDDLHARARAVRYLASLEEARLAAEASRVGLEQRVVAARAACAERQRQLESVEALRHAAQRQHAQQQLRREWSEADAAWLALMQRRRAAETRERTDAS</sequence>
<dbReference type="Proteomes" id="UP000599109">
    <property type="component" value="Unassembled WGS sequence"/>
</dbReference>
<evidence type="ECO:0008006" key="5">
    <source>
        <dbReference type="Google" id="ProtNLM"/>
    </source>
</evidence>
<keyword evidence="1" id="KW-0175">Coiled coil</keyword>
<keyword evidence="4" id="KW-1185">Reference proteome</keyword>
<dbReference type="EMBL" id="JAEQNE010000005">
    <property type="protein sequence ID" value="MBL0393503.1"/>
    <property type="molecule type" value="Genomic_DNA"/>
</dbReference>
<proteinExistence type="predicted"/>
<dbReference type="RefSeq" id="WP_201676161.1">
    <property type="nucleotide sequence ID" value="NZ_JAEQNE010000005.1"/>
</dbReference>
<feature type="region of interest" description="Disordered" evidence="2">
    <location>
        <begin position="52"/>
        <end position="71"/>
    </location>
</feature>
<evidence type="ECO:0000313" key="3">
    <source>
        <dbReference type="EMBL" id="MBL0393503.1"/>
    </source>
</evidence>
<evidence type="ECO:0000256" key="2">
    <source>
        <dbReference type="SAM" id="MobiDB-lite"/>
    </source>
</evidence>
<feature type="coiled-coil region" evidence="1">
    <location>
        <begin position="83"/>
        <end position="131"/>
    </location>
</feature>
<evidence type="ECO:0000256" key="1">
    <source>
        <dbReference type="SAM" id="Coils"/>
    </source>
</evidence>
<protein>
    <recommendedName>
        <fullName evidence="5">Flagellar FliJ protein</fullName>
    </recommendedName>
</protein>
<accession>A0A936Z1Z7</accession>
<name>A0A936Z1Z7_9BURK</name>
<dbReference type="AlphaFoldDB" id="A0A936Z1Z7"/>
<evidence type="ECO:0000313" key="4">
    <source>
        <dbReference type="Proteomes" id="UP000599109"/>
    </source>
</evidence>
<comment type="caution">
    <text evidence="3">The sequence shown here is derived from an EMBL/GenBank/DDBJ whole genome shotgun (WGS) entry which is preliminary data.</text>
</comment>